<proteinExistence type="predicted"/>
<organism evidence="1 2">
    <name type="scientific">Steinernema glaseri</name>
    <dbReference type="NCBI Taxonomy" id="37863"/>
    <lineage>
        <taxon>Eukaryota</taxon>
        <taxon>Metazoa</taxon>
        <taxon>Ecdysozoa</taxon>
        <taxon>Nematoda</taxon>
        <taxon>Chromadorea</taxon>
        <taxon>Rhabditida</taxon>
        <taxon>Tylenchina</taxon>
        <taxon>Panagrolaimomorpha</taxon>
        <taxon>Strongyloidoidea</taxon>
        <taxon>Steinernematidae</taxon>
        <taxon>Steinernema</taxon>
    </lineage>
</organism>
<dbReference type="Proteomes" id="UP000095287">
    <property type="component" value="Unplaced"/>
</dbReference>
<keyword evidence="1" id="KW-1185">Reference proteome</keyword>
<dbReference type="AlphaFoldDB" id="A0A1I8A227"/>
<name>A0A1I8A227_9BILA</name>
<reference evidence="2" key="1">
    <citation type="submission" date="2016-11" db="UniProtKB">
        <authorList>
            <consortium name="WormBaseParasite"/>
        </authorList>
    </citation>
    <scope>IDENTIFICATION</scope>
</reference>
<evidence type="ECO:0000313" key="2">
    <source>
        <dbReference type="WBParaSite" id="L893_g32232.t1"/>
    </source>
</evidence>
<sequence length="356" mass="41810">MEELRNTFFHTVGYRREEGTPSQGACMNSPRQTESLFFCFPSLHLSALCPLKMRLANAFLLWLLCFVNDGTARGESGDVFTPEWDKQLPECKMDEFRNAFFHTVGCRGFVRVPMEGRTLKQMNRKIDGILRKQRGKNKDKNCVPVRLFYYNETSLIFLRYPDFKKKEEPGFDRTVASWVANLKDQDNDTFIAFPSIDQWKRLGDGYEYEEYEQQENTTGMICEPRNWFYDLEASNFMTFGCGWNSRIPWTDPMLSKEARMGLTVAEYENITKSRDDLYIASSYDGQSLRSYRRYFTYYILLERRDPDAVNEYKETKSRGEDVTLPTGTFCRMRQIKGKYGEQAEAYILPRSRDVPM</sequence>
<dbReference type="WBParaSite" id="L893_g32232.t1">
    <property type="protein sequence ID" value="L893_g32232.t1"/>
    <property type="gene ID" value="L893_g32232"/>
</dbReference>
<accession>A0A1I8A227</accession>
<protein>
    <submittedName>
        <fullName evidence="2">FGE-sulfatase domain-containing protein</fullName>
    </submittedName>
</protein>
<evidence type="ECO:0000313" key="1">
    <source>
        <dbReference type="Proteomes" id="UP000095287"/>
    </source>
</evidence>